<evidence type="ECO:0000313" key="3">
    <source>
        <dbReference type="EMBL" id="CAF9938979.1"/>
    </source>
</evidence>
<organism evidence="3 4">
    <name type="scientific">Heterodermia speciosa</name>
    <dbReference type="NCBI Taxonomy" id="116794"/>
    <lineage>
        <taxon>Eukaryota</taxon>
        <taxon>Fungi</taxon>
        <taxon>Dikarya</taxon>
        <taxon>Ascomycota</taxon>
        <taxon>Pezizomycotina</taxon>
        <taxon>Lecanoromycetes</taxon>
        <taxon>OSLEUM clade</taxon>
        <taxon>Lecanoromycetidae</taxon>
        <taxon>Caliciales</taxon>
        <taxon>Physciaceae</taxon>
        <taxon>Heterodermia</taxon>
    </lineage>
</organism>
<evidence type="ECO:0000256" key="2">
    <source>
        <dbReference type="SAM" id="Phobius"/>
    </source>
</evidence>
<dbReference type="EMBL" id="CAJPDS010000122">
    <property type="protein sequence ID" value="CAF9938979.1"/>
    <property type="molecule type" value="Genomic_DNA"/>
</dbReference>
<accession>A0A8H3J1H9</accession>
<gene>
    <name evidence="3" type="ORF">HETSPECPRED_001445</name>
</gene>
<reference evidence="3" key="1">
    <citation type="submission" date="2021-03" db="EMBL/GenBank/DDBJ databases">
        <authorList>
            <person name="Tagirdzhanova G."/>
        </authorList>
    </citation>
    <scope>NUCLEOTIDE SEQUENCE</scope>
</reference>
<dbReference type="AlphaFoldDB" id="A0A8H3J1H9"/>
<evidence type="ECO:0000313" key="4">
    <source>
        <dbReference type="Proteomes" id="UP000664521"/>
    </source>
</evidence>
<feature type="region of interest" description="Disordered" evidence="1">
    <location>
        <begin position="29"/>
        <end position="58"/>
    </location>
</feature>
<keyword evidence="4" id="KW-1185">Reference proteome</keyword>
<feature type="compositionally biased region" description="Polar residues" evidence="1">
    <location>
        <begin position="44"/>
        <end position="58"/>
    </location>
</feature>
<keyword evidence="2" id="KW-0812">Transmembrane</keyword>
<name>A0A8H3J1H9_9LECA</name>
<comment type="caution">
    <text evidence="3">The sequence shown here is derived from an EMBL/GenBank/DDBJ whole genome shotgun (WGS) entry which is preliminary data.</text>
</comment>
<sequence length="129" mass="14823">MHPPIRIRNQYKLLDMPADRNGHRLVVLGSRERVPDEEEARPQSPITPHVSNQDSIMRSATNHEVRGNYYEAISGGDYGRYINGTYNDLRPAAPDRVACEHARWKVPFICLGLALFTVIVIWAHWIFKT</sequence>
<protein>
    <submittedName>
        <fullName evidence="3">Uncharacterized protein</fullName>
    </submittedName>
</protein>
<keyword evidence="2" id="KW-0472">Membrane</keyword>
<keyword evidence="2" id="KW-1133">Transmembrane helix</keyword>
<dbReference type="Proteomes" id="UP000664521">
    <property type="component" value="Unassembled WGS sequence"/>
</dbReference>
<evidence type="ECO:0000256" key="1">
    <source>
        <dbReference type="SAM" id="MobiDB-lite"/>
    </source>
</evidence>
<feature type="transmembrane region" description="Helical" evidence="2">
    <location>
        <begin position="106"/>
        <end position="127"/>
    </location>
</feature>
<proteinExistence type="predicted"/>